<proteinExistence type="predicted"/>
<accession>A0ABP3GH94</accession>
<dbReference type="Proteomes" id="UP001500782">
    <property type="component" value="Unassembled WGS sequence"/>
</dbReference>
<reference evidence="2" key="1">
    <citation type="journal article" date="2019" name="Int. J. Syst. Evol. Microbiol.">
        <title>The Global Catalogue of Microorganisms (GCM) 10K type strain sequencing project: providing services to taxonomists for standard genome sequencing and annotation.</title>
        <authorList>
            <consortium name="The Broad Institute Genomics Platform"/>
            <consortium name="The Broad Institute Genome Sequencing Center for Infectious Disease"/>
            <person name="Wu L."/>
            <person name="Ma J."/>
        </authorList>
    </citation>
    <scope>NUCLEOTIDE SEQUENCE [LARGE SCALE GENOMIC DNA]</scope>
    <source>
        <strain evidence="2">JCM 9731</strain>
    </source>
</reference>
<protein>
    <submittedName>
        <fullName evidence="1">Uncharacterized protein</fullName>
    </submittedName>
</protein>
<evidence type="ECO:0000313" key="1">
    <source>
        <dbReference type="EMBL" id="GAA0343778.1"/>
    </source>
</evidence>
<dbReference type="EMBL" id="BAAADJ010000062">
    <property type="protein sequence ID" value="GAA0343778.1"/>
    <property type="molecule type" value="Genomic_DNA"/>
</dbReference>
<dbReference type="RefSeq" id="WP_343802687.1">
    <property type="nucleotide sequence ID" value="NZ_BAAADJ010000062.1"/>
</dbReference>
<comment type="caution">
    <text evidence="1">The sequence shown here is derived from an EMBL/GenBank/DDBJ whole genome shotgun (WGS) entry which is preliminary data.</text>
</comment>
<name>A0ABP3GH94_9BACI</name>
<dbReference type="PROSITE" id="PS51257">
    <property type="entry name" value="PROKAR_LIPOPROTEIN"/>
    <property type="match status" value="1"/>
</dbReference>
<evidence type="ECO:0000313" key="2">
    <source>
        <dbReference type="Proteomes" id="UP001500782"/>
    </source>
</evidence>
<gene>
    <name evidence="1" type="ORF">GCM10008967_37790</name>
</gene>
<keyword evidence="2" id="KW-1185">Reference proteome</keyword>
<sequence length="194" mass="22398">MKKSVMMFLLLLGLVGCSNEKGVNVQETLLEKSEILFSSLMNKDWEGFAQHIHVDRGLVYSPFSNVGDTDDLLFKKVQIEKFGQDQTQYSWSWDQSGVTFDDTPNGFVDNLLKKHPMIDYEYTYASIAFNDSEIGSGGSQPNTIHEVYPDAFYVEYFHEPEENHFELWQSIRFVYEEIDGDWYLVALVRGAHNP</sequence>
<organism evidence="1 2">
    <name type="scientific">Bacillus carboniphilus</name>
    <dbReference type="NCBI Taxonomy" id="86663"/>
    <lineage>
        <taxon>Bacteria</taxon>
        <taxon>Bacillati</taxon>
        <taxon>Bacillota</taxon>
        <taxon>Bacilli</taxon>
        <taxon>Bacillales</taxon>
        <taxon>Bacillaceae</taxon>
        <taxon>Bacillus</taxon>
    </lineage>
</organism>